<accession>A0A168DNY6</accession>
<dbReference type="PANTHER" id="PTHR13085">
    <property type="entry name" value="MICROSOMAL SIGNAL PEPTIDASE 25 KDA SUBUNIT"/>
    <property type="match status" value="1"/>
</dbReference>
<comment type="similarity">
    <text evidence="2">Belongs to the SPCS2 family.</text>
</comment>
<organism evidence="10 11">
    <name type="scientific">Ascosphaera apis ARSEF 7405</name>
    <dbReference type="NCBI Taxonomy" id="392613"/>
    <lineage>
        <taxon>Eukaryota</taxon>
        <taxon>Fungi</taxon>
        <taxon>Dikarya</taxon>
        <taxon>Ascomycota</taxon>
        <taxon>Pezizomycotina</taxon>
        <taxon>Eurotiomycetes</taxon>
        <taxon>Eurotiomycetidae</taxon>
        <taxon>Onygenales</taxon>
        <taxon>Ascosphaeraceae</taxon>
        <taxon>Ascosphaera</taxon>
    </lineage>
</organism>
<keyword evidence="4 9" id="KW-0812">Transmembrane</keyword>
<evidence type="ECO:0000256" key="4">
    <source>
        <dbReference type="ARBA" id="ARBA00022692"/>
    </source>
</evidence>
<protein>
    <recommendedName>
        <fullName evidence="3">Signal peptidase complex subunit 2</fullName>
    </recommendedName>
</protein>
<comment type="subcellular location">
    <subcellularLocation>
        <location evidence="1">Endoplasmic reticulum membrane</location>
        <topology evidence="1">Multi-pass membrane protein</topology>
    </subcellularLocation>
</comment>
<feature type="transmembrane region" description="Helical" evidence="9">
    <location>
        <begin position="74"/>
        <end position="95"/>
    </location>
</feature>
<evidence type="ECO:0000313" key="11">
    <source>
        <dbReference type="Proteomes" id="UP000242877"/>
    </source>
</evidence>
<evidence type="ECO:0000256" key="2">
    <source>
        <dbReference type="ARBA" id="ARBA00007324"/>
    </source>
</evidence>
<evidence type="ECO:0000256" key="5">
    <source>
        <dbReference type="ARBA" id="ARBA00022824"/>
    </source>
</evidence>
<name>A0A168DNY6_9EURO</name>
<feature type="transmembrane region" description="Helical" evidence="9">
    <location>
        <begin position="44"/>
        <end position="62"/>
    </location>
</feature>
<evidence type="ECO:0000256" key="9">
    <source>
        <dbReference type="SAM" id="Phobius"/>
    </source>
</evidence>
<reference evidence="10 11" key="1">
    <citation type="journal article" date="2016" name="Genome Biol. Evol.">
        <title>Divergent and convergent evolution of fungal pathogenicity.</title>
        <authorList>
            <person name="Shang Y."/>
            <person name="Xiao G."/>
            <person name="Zheng P."/>
            <person name="Cen K."/>
            <person name="Zhan S."/>
            <person name="Wang C."/>
        </authorList>
    </citation>
    <scope>NUCLEOTIDE SEQUENCE [LARGE SCALE GENOMIC DNA]</scope>
    <source>
        <strain evidence="10 11">ARSEF 7405</strain>
    </source>
</reference>
<dbReference type="GO" id="GO:0005787">
    <property type="term" value="C:signal peptidase complex"/>
    <property type="evidence" value="ECO:0007669"/>
    <property type="project" value="InterPro"/>
</dbReference>
<dbReference type="GO" id="GO:0045047">
    <property type="term" value="P:protein targeting to ER"/>
    <property type="evidence" value="ECO:0007669"/>
    <property type="project" value="TreeGrafter"/>
</dbReference>
<comment type="function">
    <text evidence="8">Component of the signal peptidase complex (SPC) which catalyzes the cleavage of N-terminal signal sequences from nascent proteins as they are translocated into the lumen of the endoplasmic reticulum. Enhances the enzymatic activity of SPC and facilitates the interactions between different components of the translocation site.</text>
</comment>
<sequence length="189" mass="21244">MSPVPLYSVNDLKSATDDAIPLILTSSKLPTASRFTQDHAKSNVRLILGYTAVLIGAITFWADRKYDFNTTYPYVTVAVCIYFALNAALTGWIFFVEKGCVFEGVNGKGERIQIYSSGKQYTKDYKLQIKCVSKEGKVLQNESVVSGYNAWFSTEGVLYREQLKKWLVASIVPLKGVTDEQDEIKDEKR</sequence>
<dbReference type="PANTHER" id="PTHR13085:SF0">
    <property type="entry name" value="SIGNAL PEPTIDASE COMPLEX SUBUNIT 2"/>
    <property type="match status" value="1"/>
</dbReference>
<evidence type="ECO:0000256" key="3">
    <source>
        <dbReference type="ARBA" id="ARBA00017057"/>
    </source>
</evidence>
<evidence type="ECO:0000256" key="6">
    <source>
        <dbReference type="ARBA" id="ARBA00022989"/>
    </source>
</evidence>
<keyword evidence="5" id="KW-0256">Endoplasmic reticulum</keyword>
<dbReference type="EMBL" id="AZGZ01000001">
    <property type="protein sequence ID" value="KZZ97953.1"/>
    <property type="molecule type" value="Genomic_DNA"/>
</dbReference>
<comment type="caution">
    <text evidence="10">The sequence shown here is derived from an EMBL/GenBank/DDBJ whole genome shotgun (WGS) entry which is preliminary data.</text>
</comment>
<dbReference type="AlphaFoldDB" id="A0A168DNY6"/>
<evidence type="ECO:0000313" key="10">
    <source>
        <dbReference type="EMBL" id="KZZ97953.1"/>
    </source>
</evidence>
<gene>
    <name evidence="10" type="ORF">AAP_00214</name>
</gene>
<dbReference type="Pfam" id="PF06703">
    <property type="entry name" value="SPC25"/>
    <property type="match status" value="1"/>
</dbReference>
<dbReference type="OrthoDB" id="29558at2759"/>
<evidence type="ECO:0000256" key="1">
    <source>
        <dbReference type="ARBA" id="ARBA00004477"/>
    </source>
</evidence>
<proteinExistence type="inferred from homology"/>
<dbReference type="GO" id="GO:0006465">
    <property type="term" value="P:signal peptide processing"/>
    <property type="evidence" value="ECO:0007669"/>
    <property type="project" value="InterPro"/>
</dbReference>
<keyword evidence="7 9" id="KW-0472">Membrane</keyword>
<evidence type="ECO:0000256" key="8">
    <source>
        <dbReference type="ARBA" id="ARBA00045608"/>
    </source>
</evidence>
<keyword evidence="11" id="KW-1185">Reference proteome</keyword>
<dbReference type="InterPro" id="IPR009582">
    <property type="entry name" value="Spc2/SPCS2"/>
</dbReference>
<dbReference type="Proteomes" id="UP000242877">
    <property type="component" value="Unassembled WGS sequence"/>
</dbReference>
<keyword evidence="6 9" id="KW-1133">Transmembrane helix</keyword>
<dbReference type="VEuPathDB" id="FungiDB:AAP_00214"/>
<evidence type="ECO:0000256" key="7">
    <source>
        <dbReference type="ARBA" id="ARBA00023136"/>
    </source>
</evidence>